<keyword evidence="2" id="KW-1185">Reference proteome</keyword>
<dbReference type="RefSeq" id="WP_106203325.1">
    <property type="nucleotide sequence ID" value="NZ_PVTD01000001.1"/>
</dbReference>
<sequence>MKHFIIVALLASYAGDASANDQLARSLGVEPGQFTTAELTRLKAAIDEDDDVRIRFITSDGIDARVSSQTGGNSSGHNQLAASLGVDPDRYTTAQLVQIRQAVNDDQYPQVRFLKANDRLKVATLSTTNVRANGGHVQMARSLGVDPSRYTTAELTQMRGDQWSEN</sequence>
<name>A0A2T0RZH8_9RHOB</name>
<protein>
    <submittedName>
        <fullName evidence="1">Uncharacterized protein</fullName>
    </submittedName>
</protein>
<reference evidence="1 2" key="1">
    <citation type="submission" date="2018-03" db="EMBL/GenBank/DDBJ databases">
        <title>Genomic Encyclopedia of Archaeal and Bacterial Type Strains, Phase II (KMG-II): from individual species to whole genera.</title>
        <authorList>
            <person name="Goeker M."/>
        </authorList>
    </citation>
    <scope>NUCLEOTIDE SEQUENCE [LARGE SCALE GENOMIC DNA]</scope>
    <source>
        <strain evidence="1 2">DSM 29328</strain>
    </source>
</reference>
<organism evidence="1 2">
    <name type="scientific">Aliiruegeria haliotis</name>
    <dbReference type="NCBI Taxonomy" id="1280846"/>
    <lineage>
        <taxon>Bacteria</taxon>
        <taxon>Pseudomonadati</taxon>
        <taxon>Pseudomonadota</taxon>
        <taxon>Alphaproteobacteria</taxon>
        <taxon>Rhodobacterales</taxon>
        <taxon>Roseobacteraceae</taxon>
        <taxon>Aliiruegeria</taxon>
    </lineage>
</organism>
<dbReference type="Proteomes" id="UP000239480">
    <property type="component" value="Unassembled WGS sequence"/>
</dbReference>
<accession>A0A2T0RZH8</accession>
<evidence type="ECO:0000313" key="1">
    <source>
        <dbReference type="EMBL" id="PRY26579.1"/>
    </source>
</evidence>
<proteinExistence type="predicted"/>
<dbReference type="OrthoDB" id="7877136at2"/>
<evidence type="ECO:0000313" key="2">
    <source>
        <dbReference type="Proteomes" id="UP000239480"/>
    </source>
</evidence>
<gene>
    <name evidence="1" type="ORF">CLV78_101679</name>
</gene>
<dbReference type="AlphaFoldDB" id="A0A2T0RZH8"/>
<comment type="caution">
    <text evidence="1">The sequence shown here is derived from an EMBL/GenBank/DDBJ whole genome shotgun (WGS) entry which is preliminary data.</text>
</comment>
<dbReference type="EMBL" id="PVTD01000001">
    <property type="protein sequence ID" value="PRY26579.1"/>
    <property type="molecule type" value="Genomic_DNA"/>
</dbReference>